<dbReference type="OrthoDB" id="3440752at2"/>
<feature type="compositionally biased region" description="Basic and acidic residues" evidence="1">
    <location>
        <begin position="26"/>
        <end position="35"/>
    </location>
</feature>
<evidence type="ECO:0000313" key="2">
    <source>
        <dbReference type="EMBL" id="RMB80584.1"/>
    </source>
</evidence>
<gene>
    <name evidence="2" type="ORF">CTZ28_39285</name>
</gene>
<feature type="region of interest" description="Disordered" evidence="1">
    <location>
        <begin position="26"/>
        <end position="56"/>
    </location>
</feature>
<organism evidence="2 3">
    <name type="scientific">Streptomyces shenzhenensis</name>
    <dbReference type="NCBI Taxonomy" id="943815"/>
    <lineage>
        <taxon>Bacteria</taxon>
        <taxon>Bacillati</taxon>
        <taxon>Actinomycetota</taxon>
        <taxon>Actinomycetes</taxon>
        <taxon>Kitasatosporales</taxon>
        <taxon>Streptomycetaceae</taxon>
        <taxon>Streptomyces</taxon>
    </lineage>
</organism>
<accession>A0A3M0HVI8</accession>
<name>A0A3M0HVI8_9ACTN</name>
<dbReference type="AlphaFoldDB" id="A0A3M0HVI8"/>
<keyword evidence="3" id="KW-1185">Reference proteome</keyword>
<comment type="caution">
    <text evidence="2">The sequence shown here is derived from an EMBL/GenBank/DDBJ whole genome shotgun (WGS) entry which is preliminary data.</text>
</comment>
<dbReference type="EMBL" id="PENI01000040">
    <property type="protein sequence ID" value="RMB80584.1"/>
    <property type="molecule type" value="Genomic_DNA"/>
</dbReference>
<dbReference type="RefSeq" id="WP_121894596.1">
    <property type="nucleotide sequence ID" value="NZ_PENI01000040.1"/>
</dbReference>
<sequence>MTVETLAGDVSAAPYAGYARGREAEQLAHGGRDHLAPVPDGEGDPGDGPPGRPVIGSAGWYYEAHEDHGTVWKASRGKEAGWDVVLDWAPYVSERLVLIGEDGKSAGRYYTITIGADTLTKSLSDLRTADGWNDFSDDSGAASRAIREVLINIITDQGKRLPRTPVVAHTGWHRLPVAGLTYVYADGRSYPSTGSVRVIGAPEPLRQAAAPLERTATDEECRRAVDDIATHGWASLMTLAVGARSLAYSLRPVSAAFVLDASPNSGKTSAANTARSLLLTSRPHAWPPVPTKGMSSTATDIECALDFEGDIPTLLDDIPLTRASSAAQMRDMEKKLELVIRAAGNATEIKGRRNRDLTARPANRIRSIPVIAAQMLPPTMQESLYRRSVVIYLSRDGGEVDWRWYKSGGGQSLTVPLRTLGDRIIAHLHALPDADSYLAELEKQAHERLSPHVDAVLPEPGDTMDGVITAAAAMLSGLGLVAAVTGTSMSDLVDVVAAPLAASLARQAACMDAQSTAQDGVATAVGEVLRRAFSRGRLHIRDEKGVVRPAVSGQVEQDQGLVRKRDGSGWEGKGPAAYWLPQRGPALGITTKNLNMLLKASGDSRVNCYVDRSLPDALLQADAILRNNSQKDRIASHRVRVGTENLRLLLLKPDLIWDF</sequence>
<protein>
    <recommendedName>
        <fullName evidence="4">DUF927 domain-containing protein</fullName>
    </recommendedName>
</protein>
<evidence type="ECO:0000256" key="1">
    <source>
        <dbReference type="SAM" id="MobiDB-lite"/>
    </source>
</evidence>
<evidence type="ECO:0000313" key="3">
    <source>
        <dbReference type="Proteomes" id="UP000270471"/>
    </source>
</evidence>
<evidence type="ECO:0008006" key="4">
    <source>
        <dbReference type="Google" id="ProtNLM"/>
    </source>
</evidence>
<proteinExistence type="predicted"/>
<reference evidence="2 3" key="1">
    <citation type="submission" date="2017-11" db="EMBL/GenBank/DDBJ databases">
        <title>Draft genome of actinobacteria isolated from guarana (Paullinia cupana (Mart.) Ducke.</title>
        <authorList>
            <person name="Siqueira K.A."/>
            <person name="Liotti R.G."/>
            <person name="Mendes T.A.O."/>
            <person name="Soares M.A."/>
        </authorList>
    </citation>
    <scope>NUCLEOTIDE SEQUENCE [LARGE SCALE GENOMIC DNA]</scope>
    <source>
        <strain evidence="2 3">193</strain>
    </source>
</reference>
<dbReference type="Proteomes" id="UP000270471">
    <property type="component" value="Unassembled WGS sequence"/>
</dbReference>